<evidence type="ECO:0000313" key="1">
    <source>
        <dbReference type="EMBL" id="CBE69211.1"/>
    </source>
</evidence>
<reference evidence="1 2" key="1">
    <citation type="journal article" date="2010" name="Nature">
        <title>Nitrite-driven anaerobic methane oxidation by oxygenic bacteria.</title>
        <authorList>
            <person name="Ettwig K.F."/>
            <person name="Butler M.K."/>
            <person name="Le Paslier D."/>
            <person name="Pelletier E."/>
            <person name="Mangenot S."/>
            <person name="Kuypers M.M.M."/>
            <person name="Schreiber F."/>
            <person name="Dutilh B.E."/>
            <person name="Zedelius J."/>
            <person name="de Beer D."/>
            <person name="Gloerich J."/>
            <person name="Wessels H.J.C.T."/>
            <person name="van Allen T."/>
            <person name="Luesken F."/>
            <person name="Wu M."/>
            <person name="van de Pas-Schoonen K.T."/>
            <person name="Op den Camp H.J.M."/>
            <person name="Janssen-Megens E.M."/>
            <person name="Francoijs K-J."/>
            <person name="Stunnenberg H."/>
            <person name="Weissenbach J."/>
            <person name="Jetten M.S.M."/>
            <person name="Strous M."/>
        </authorList>
    </citation>
    <scope>NUCLEOTIDE SEQUENCE [LARGE SCALE GENOMIC DNA]</scope>
</reference>
<gene>
    <name evidence="1" type="ORF">DAMO_2161</name>
</gene>
<dbReference type="Proteomes" id="UP000006898">
    <property type="component" value="Chromosome"/>
</dbReference>
<dbReference type="HOGENOM" id="CLU_2354556_0_0_0"/>
<dbReference type="AlphaFoldDB" id="D5MHH9"/>
<accession>D5MHH9</accession>
<dbReference type="KEGG" id="mox:DAMO_2161"/>
<evidence type="ECO:0000313" key="2">
    <source>
        <dbReference type="Proteomes" id="UP000006898"/>
    </source>
</evidence>
<dbReference type="STRING" id="671143.DAMO_2161"/>
<name>D5MHH9_METO1</name>
<dbReference type="EMBL" id="FP565575">
    <property type="protein sequence ID" value="CBE69211.1"/>
    <property type="molecule type" value="Genomic_DNA"/>
</dbReference>
<organism evidence="1 2">
    <name type="scientific">Methylomirabilis oxygeniifera</name>
    <dbReference type="NCBI Taxonomy" id="671143"/>
    <lineage>
        <taxon>Bacteria</taxon>
        <taxon>Candidatus Methylomirabilota</taxon>
        <taxon>Candidatus Methylomirabilia</taxon>
        <taxon>Candidatus Methylomirabilales</taxon>
        <taxon>Candidatus Methylomirabilaceae</taxon>
        <taxon>Candidatus Methylomirabilis</taxon>
    </lineage>
</organism>
<sequence length="96" mass="11299">MKRKKIPYGSKLPVKLTIRERDLIRDETFCHPDFAKVAVVDGKRVRVDLSLDEIEEIQGFVAAEANHMENTKLQKELYRLFDKLQVFLDTYNDQDD</sequence>
<protein>
    <submittedName>
        <fullName evidence="1">Uncharacterized protein</fullName>
    </submittedName>
</protein>
<proteinExistence type="predicted"/>